<sequence>MRLKNLSAHDIEWYDPSTGTLFVYNLGDISWVLSCTALVWIMVPGVGFFYSGLLRRKNALNMIYLSMTALAVVSFQWFLWGYSLTYSSSANTFIGDLQYFALRGVLKQPSIVSERVPALVHCVYQLMFAAFTPMIALGGFAERCRLGPVALFVFVWSTLVYDPITCWIWNDAGWSNSLGALDYAGGTPVHISSGTAALAISIYLGKRSGYGTEDLQYRPHNTTYVVLGTVFLWFGWFGFNGGSAFSAGLRAAHACVVTNLAASVGGLTWMTWDYCFGPKRWSVVAFCSGALSGLVAITPAAGYIGAPAALVVGAVAGTLCNLATRLKFILSYDECLDVFACHGVGGLVGNILTGLFAQKSIADLDEPQKIMGGWLDHHYVQLAYQLADSGAGVAYSFTVTTIILWVFHLVPFLRLRTNEEAESIGIDETDMGELAYDFGPDRERGSLPRRGRDTVPLIAGSVDGH</sequence>
<evidence type="ECO:0000313" key="10">
    <source>
        <dbReference type="EMBL" id="CAE7137695.1"/>
    </source>
</evidence>
<feature type="domain" description="Ammonium transporter AmtB-like" evidence="9">
    <location>
        <begin position="31"/>
        <end position="436"/>
    </location>
</feature>
<dbReference type="InterPro" id="IPR029020">
    <property type="entry name" value="Ammonium/urea_transptr"/>
</dbReference>
<organism evidence="10 11">
    <name type="scientific">Rhizoctonia solani</name>
    <dbReference type="NCBI Taxonomy" id="456999"/>
    <lineage>
        <taxon>Eukaryota</taxon>
        <taxon>Fungi</taxon>
        <taxon>Dikarya</taxon>
        <taxon>Basidiomycota</taxon>
        <taxon>Agaricomycotina</taxon>
        <taxon>Agaricomycetes</taxon>
        <taxon>Cantharellales</taxon>
        <taxon>Ceratobasidiaceae</taxon>
        <taxon>Rhizoctonia</taxon>
    </lineage>
</organism>
<dbReference type="InterPro" id="IPR024041">
    <property type="entry name" value="NH4_transpt_AmtB-like_dom"/>
</dbReference>
<dbReference type="AlphaFoldDB" id="A0A8H3E462"/>
<evidence type="ECO:0000256" key="4">
    <source>
        <dbReference type="ARBA" id="ARBA00022692"/>
    </source>
</evidence>
<comment type="similarity">
    <text evidence="2 8">Belongs to the ammonia transporter channel (TC 1.A.11.2) family.</text>
</comment>
<comment type="caution">
    <text evidence="10">The sequence shown here is derived from an EMBL/GenBank/DDBJ whole genome shotgun (WGS) entry which is preliminary data.</text>
</comment>
<keyword evidence="4 8" id="KW-0812">Transmembrane</keyword>
<evidence type="ECO:0000256" key="5">
    <source>
        <dbReference type="ARBA" id="ARBA00022989"/>
    </source>
</evidence>
<dbReference type="Gene3D" id="1.10.3430.10">
    <property type="entry name" value="Ammonium transporter AmtB like domains"/>
    <property type="match status" value="1"/>
</dbReference>
<feature type="transmembrane region" description="Helical" evidence="8">
    <location>
        <begin position="149"/>
        <end position="170"/>
    </location>
</feature>
<feature type="transmembrane region" description="Helical" evidence="8">
    <location>
        <begin position="118"/>
        <end position="137"/>
    </location>
</feature>
<dbReference type="FunFam" id="1.10.3430.10:FF:000003">
    <property type="entry name" value="Ammonium transporter"/>
    <property type="match status" value="1"/>
</dbReference>
<dbReference type="GO" id="GO:0005886">
    <property type="term" value="C:plasma membrane"/>
    <property type="evidence" value="ECO:0007669"/>
    <property type="project" value="UniProtKB-SubCell"/>
</dbReference>
<dbReference type="Proteomes" id="UP000663827">
    <property type="component" value="Unassembled WGS sequence"/>
</dbReference>
<dbReference type="SUPFAM" id="SSF111352">
    <property type="entry name" value="Ammonium transporter"/>
    <property type="match status" value="1"/>
</dbReference>
<feature type="transmembrane region" description="Helical" evidence="8">
    <location>
        <begin position="29"/>
        <end position="50"/>
    </location>
</feature>
<feature type="transmembrane region" description="Helical" evidence="8">
    <location>
        <begin position="182"/>
        <end position="204"/>
    </location>
</feature>
<gene>
    <name evidence="10" type="ORF">RDB_LOCUS70419</name>
</gene>
<dbReference type="PANTHER" id="PTHR43029:SF10">
    <property type="entry name" value="AMMONIUM TRANSPORTER MEP2"/>
    <property type="match status" value="1"/>
</dbReference>
<evidence type="ECO:0000256" key="8">
    <source>
        <dbReference type="RuleBase" id="RU362002"/>
    </source>
</evidence>
<comment type="subcellular location">
    <subcellularLocation>
        <location evidence="8">Cell membrane</location>
        <topology evidence="8">Multi-pass membrane protein</topology>
    </subcellularLocation>
    <subcellularLocation>
        <location evidence="1">Membrane</location>
        <topology evidence="1">Multi-pass membrane protein</topology>
    </subcellularLocation>
</comment>
<dbReference type="Pfam" id="PF00909">
    <property type="entry name" value="Ammonium_transp"/>
    <property type="match status" value="1"/>
</dbReference>
<dbReference type="PANTHER" id="PTHR43029">
    <property type="entry name" value="AMMONIUM TRANSPORTER MEP2"/>
    <property type="match status" value="1"/>
</dbReference>
<proteinExistence type="inferred from homology"/>
<feature type="transmembrane region" description="Helical" evidence="8">
    <location>
        <begin position="304"/>
        <end position="324"/>
    </location>
</feature>
<feature type="transmembrane region" description="Helical" evidence="8">
    <location>
        <begin position="281"/>
        <end position="298"/>
    </location>
</feature>
<accession>A0A8H3E462</accession>
<evidence type="ECO:0000313" key="11">
    <source>
        <dbReference type="Proteomes" id="UP000663827"/>
    </source>
</evidence>
<keyword evidence="7 8" id="KW-0924">Ammonia transport</keyword>
<keyword evidence="6 8" id="KW-0472">Membrane</keyword>
<name>A0A8H3E462_9AGAM</name>
<feature type="transmembrane region" description="Helical" evidence="8">
    <location>
        <begin position="251"/>
        <end position="269"/>
    </location>
</feature>
<feature type="transmembrane region" description="Helical" evidence="8">
    <location>
        <begin position="393"/>
        <end position="413"/>
    </location>
</feature>
<feature type="transmembrane region" description="Helical" evidence="8">
    <location>
        <begin position="62"/>
        <end position="80"/>
    </location>
</feature>
<evidence type="ECO:0000256" key="3">
    <source>
        <dbReference type="ARBA" id="ARBA00022448"/>
    </source>
</evidence>
<dbReference type="GO" id="GO:0008519">
    <property type="term" value="F:ammonium channel activity"/>
    <property type="evidence" value="ECO:0007669"/>
    <property type="project" value="InterPro"/>
</dbReference>
<dbReference type="NCBIfam" id="TIGR00836">
    <property type="entry name" value="amt"/>
    <property type="match status" value="1"/>
</dbReference>
<evidence type="ECO:0000259" key="9">
    <source>
        <dbReference type="Pfam" id="PF00909"/>
    </source>
</evidence>
<reference evidence="10" key="1">
    <citation type="submission" date="2021-01" db="EMBL/GenBank/DDBJ databases">
        <authorList>
            <person name="Kaushik A."/>
        </authorList>
    </citation>
    <scope>NUCLEOTIDE SEQUENCE</scope>
    <source>
        <strain evidence="10">AG5</strain>
    </source>
</reference>
<evidence type="ECO:0000256" key="6">
    <source>
        <dbReference type="ARBA" id="ARBA00023136"/>
    </source>
</evidence>
<protein>
    <recommendedName>
        <fullName evidence="8">Ammonium transporter</fullName>
    </recommendedName>
</protein>
<feature type="transmembrane region" description="Helical" evidence="8">
    <location>
        <begin position="336"/>
        <end position="357"/>
    </location>
</feature>
<feature type="transmembrane region" description="Helical" evidence="8">
    <location>
        <begin position="224"/>
        <end position="245"/>
    </location>
</feature>
<dbReference type="InterPro" id="IPR018047">
    <property type="entry name" value="Ammonium_transpt_CS"/>
</dbReference>
<keyword evidence="5 8" id="KW-1133">Transmembrane helix</keyword>
<evidence type="ECO:0000256" key="2">
    <source>
        <dbReference type="ARBA" id="ARBA00005887"/>
    </source>
</evidence>
<evidence type="ECO:0000256" key="1">
    <source>
        <dbReference type="ARBA" id="ARBA00004141"/>
    </source>
</evidence>
<dbReference type="EMBL" id="CAJNJQ010001414">
    <property type="protein sequence ID" value="CAE7137695.1"/>
    <property type="molecule type" value="Genomic_DNA"/>
</dbReference>
<dbReference type="PROSITE" id="PS01219">
    <property type="entry name" value="AMMONIUM_TRANSP"/>
    <property type="match status" value="1"/>
</dbReference>
<dbReference type="InterPro" id="IPR001905">
    <property type="entry name" value="Ammonium_transpt"/>
</dbReference>
<evidence type="ECO:0000256" key="7">
    <source>
        <dbReference type="ARBA" id="ARBA00023177"/>
    </source>
</evidence>
<keyword evidence="3 8" id="KW-0813">Transport</keyword>